<evidence type="ECO:0000313" key="12">
    <source>
        <dbReference type="EMBL" id="KAL3312564.1"/>
    </source>
</evidence>
<evidence type="ECO:0000256" key="9">
    <source>
        <dbReference type="ARBA" id="ARBA00023136"/>
    </source>
</evidence>
<dbReference type="PRINTS" id="PR01989">
    <property type="entry name" value="EUOM20RECPTR"/>
</dbReference>
<comment type="subcellular location">
    <subcellularLocation>
        <location evidence="1">Mitochondrion outer membrane</location>
        <topology evidence="1">Single-pass membrane protein</topology>
    </subcellularLocation>
</comment>
<dbReference type="PRINTS" id="PR00351">
    <property type="entry name" value="OM20RECEPTOR"/>
</dbReference>
<evidence type="ECO:0000256" key="11">
    <source>
        <dbReference type="SAM" id="Phobius"/>
    </source>
</evidence>
<dbReference type="PANTHER" id="PTHR12430:SF0">
    <property type="entry name" value="TRANSLOCASE OF OUTER MITOCHONDRIAL MEMBRANE 20"/>
    <property type="match status" value="1"/>
</dbReference>
<dbReference type="InterPro" id="IPR023392">
    <property type="entry name" value="Tom20_dom_sf"/>
</dbReference>
<reference evidence="12 13" key="1">
    <citation type="submission" date="2024-11" db="EMBL/GenBank/DDBJ databases">
        <title>Adaptive evolution of stress response genes in parasites aligns with host niche diversity.</title>
        <authorList>
            <person name="Hahn C."/>
            <person name="Resl P."/>
        </authorList>
    </citation>
    <scope>NUCLEOTIDE SEQUENCE [LARGE SCALE GENOMIC DNA]</scope>
    <source>
        <strain evidence="12">EGGRZ-B1_66</strain>
        <tissue evidence="12">Body</tissue>
    </source>
</reference>
<evidence type="ECO:0000256" key="3">
    <source>
        <dbReference type="ARBA" id="ARBA00022448"/>
    </source>
</evidence>
<evidence type="ECO:0000256" key="6">
    <source>
        <dbReference type="ARBA" id="ARBA00022927"/>
    </source>
</evidence>
<evidence type="ECO:0000256" key="1">
    <source>
        <dbReference type="ARBA" id="ARBA00004572"/>
    </source>
</evidence>
<evidence type="ECO:0000256" key="10">
    <source>
        <dbReference type="SAM" id="MobiDB-lite"/>
    </source>
</evidence>
<keyword evidence="5" id="KW-1000">Mitochondrion outer membrane</keyword>
<keyword evidence="8" id="KW-0496">Mitochondrion</keyword>
<dbReference type="InterPro" id="IPR022422">
    <property type="entry name" value="MAS20_rcpt_metazoan"/>
</dbReference>
<dbReference type="GO" id="GO:0015031">
    <property type="term" value="P:protein transport"/>
    <property type="evidence" value="ECO:0007669"/>
    <property type="project" value="UniProtKB-KW"/>
</dbReference>
<keyword evidence="9 11" id="KW-0472">Membrane</keyword>
<dbReference type="EMBL" id="JBJKFK010001646">
    <property type="protein sequence ID" value="KAL3312564.1"/>
    <property type="molecule type" value="Genomic_DNA"/>
</dbReference>
<dbReference type="SUPFAM" id="SSF47157">
    <property type="entry name" value="Mitochondrial import receptor subunit Tom20"/>
    <property type="match status" value="1"/>
</dbReference>
<evidence type="ECO:0000313" key="13">
    <source>
        <dbReference type="Proteomes" id="UP001626550"/>
    </source>
</evidence>
<evidence type="ECO:0000256" key="5">
    <source>
        <dbReference type="ARBA" id="ARBA00022787"/>
    </source>
</evidence>
<evidence type="ECO:0000256" key="8">
    <source>
        <dbReference type="ARBA" id="ARBA00023128"/>
    </source>
</evidence>
<feature type="transmembrane region" description="Helical" evidence="11">
    <location>
        <begin position="394"/>
        <end position="412"/>
    </location>
</feature>
<feature type="transmembrane region" description="Helical" evidence="11">
    <location>
        <begin position="418"/>
        <end position="445"/>
    </location>
</feature>
<dbReference type="InterPro" id="IPR002056">
    <property type="entry name" value="MAS20"/>
</dbReference>
<accession>A0ABD2PZ66</accession>
<dbReference type="Proteomes" id="UP001626550">
    <property type="component" value="Unassembled WGS sequence"/>
</dbReference>
<comment type="similarity">
    <text evidence="2">Belongs to the Tom20 family.</text>
</comment>
<comment type="caution">
    <text evidence="12">The sequence shown here is derived from an EMBL/GenBank/DDBJ whole genome shotgun (WGS) entry which is preliminary data.</text>
</comment>
<protein>
    <submittedName>
        <fullName evidence="12">WD repeat-containing protein 63</fullName>
    </submittedName>
</protein>
<dbReference type="AlphaFoldDB" id="A0ABD2PZ66"/>
<feature type="transmembrane region" description="Helical" evidence="11">
    <location>
        <begin position="279"/>
        <end position="297"/>
    </location>
</feature>
<keyword evidence="3" id="KW-0813">Transport</keyword>
<organism evidence="12 13">
    <name type="scientific">Cichlidogyrus casuarinus</name>
    <dbReference type="NCBI Taxonomy" id="1844966"/>
    <lineage>
        <taxon>Eukaryota</taxon>
        <taxon>Metazoa</taxon>
        <taxon>Spiralia</taxon>
        <taxon>Lophotrochozoa</taxon>
        <taxon>Platyhelminthes</taxon>
        <taxon>Monogenea</taxon>
        <taxon>Monopisthocotylea</taxon>
        <taxon>Dactylogyridea</taxon>
        <taxon>Ancyrocephalidae</taxon>
        <taxon>Cichlidogyrus</taxon>
    </lineage>
</organism>
<keyword evidence="4 11" id="KW-0812">Transmembrane</keyword>
<feature type="transmembrane region" description="Helical" evidence="11">
    <location>
        <begin position="12"/>
        <end position="30"/>
    </location>
</feature>
<feature type="compositionally biased region" description="Polar residues" evidence="10">
    <location>
        <begin position="459"/>
        <end position="475"/>
    </location>
</feature>
<dbReference type="PANTHER" id="PTHR12430">
    <property type="entry name" value="MITOCHONDRIAL IMPORT RECEPTOR SUBUNIT TOM20"/>
    <property type="match status" value="1"/>
</dbReference>
<keyword evidence="7 11" id="KW-1133">Transmembrane helix</keyword>
<feature type="region of interest" description="Disordered" evidence="10">
    <location>
        <begin position="454"/>
        <end position="475"/>
    </location>
</feature>
<sequence>MLGDLISFPSKLVITGASIGIIGYCLYFDHKRRNHPNFKKNLIKKRKQQRLEESQMDNLDLPDLNDTEAVQEFFLKQLHLGETVLAVGDIEAGIKHFATAVAICASPSQLLQVLQQSLSPAAFQLLIETLPSVKKFMFLILFVYLPVLWAQDPFEMFPYESNHIESPKPISQNRKEAINTEFNQEVHRILVQIFWTKLNRAIDAHHNIDYTNYMHHGLYAFNLQIIPENFAVINQYINGNKSISPESINKLFNHLLTSHVQVTMPSSFNTEIDISFSDVLFYGLYVFCFLFVIVCVYKKPILSSVVFLTGLTISLTMYKRYSTAWANKMAHMSRYPDLPHECIPESKQPWYRRYITSWFSNTEVCKEYFHRLNHDPIYELNPAHIFYDIMSDPILHFSGVFGSSLGAFYANLNAWIPFWLIPFVVLFSCVPLFIMFRHFLIPIVLSKSKSKVKRKPRQTKTLPMKNSTNDAITDK</sequence>
<name>A0ABD2PZ66_9PLAT</name>
<dbReference type="Pfam" id="PF02064">
    <property type="entry name" value="MAS20"/>
    <property type="match status" value="1"/>
</dbReference>
<keyword evidence="13" id="KW-1185">Reference proteome</keyword>
<evidence type="ECO:0000256" key="7">
    <source>
        <dbReference type="ARBA" id="ARBA00022989"/>
    </source>
</evidence>
<dbReference type="Gene3D" id="1.20.960.10">
    <property type="entry name" value="Mitochondrial outer membrane translocase complex, subunit Tom20 domain"/>
    <property type="match status" value="1"/>
</dbReference>
<keyword evidence="6" id="KW-0653">Protein transport</keyword>
<evidence type="ECO:0000256" key="4">
    <source>
        <dbReference type="ARBA" id="ARBA00022692"/>
    </source>
</evidence>
<proteinExistence type="inferred from homology"/>
<evidence type="ECO:0000256" key="2">
    <source>
        <dbReference type="ARBA" id="ARBA00005792"/>
    </source>
</evidence>
<gene>
    <name evidence="12" type="primary">WDR63_2</name>
    <name evidence="12" type="ORF">Ciccas_008840</name>
</gene>
<dbReference type="GO" id="GO:0005741">
    <property type="term" value="C:mitochondrial outer membrane"/>
    <property type="evidence" value="ECO:0007669"/>
    <property type="project" value="UniProtKB-SubCell"/>
</dbReference>